<sequence>MGTYKVKYLDPIAVAISSVLAAQSVEPLEKIVKSPTWALVVAALISILTFNVIIHLISTLPKKRYFTRKILDPRADYEGYYLEVKYLNSTRSYAVVSLIYHFPTDEYQVAGTSMDSDGTIGIHWSSNFVRIDPNTKKIVYSLTGHTTDVADGKTFDGVTNMSFLYFDNKTPVSGIGYFVDTIPAKSDFYFQKISEEDCKKYIGKNSLKSTIDCRLFVQKFHAENPDKIFSWEK</sequence>
<protein>
    <submittedName>
        <fullName evidence="2">Uncharacterized protein</fullName>
    </submittedName>
</protein>
<dbReference type="AlphaFoldDB" id="A0A923DXC8"/>
<evidence type="ECO:0000256" key="1">
    <source>
        <dbReference type="SAM" id="Phobius"/>
    </source>
</evidence>
<evidence type="ECO:0000313" key="3">
    <source>
        <dbReference type="Proteomes" id="UP000601055"/>
    </source>
</evidence>
<accession>A0A923DXC8</accession>
<comment type="caution">
    <text evidence="2">The sequence shown here is derived from an EMBL/GenBank/DDBJ whole genome shotgun (WGS) entry which is preliminary data.</text>
</comment>
<dbReference type="RefSeq" id="WP_182922448.1">
    <property type="nucleotide sequence ID" value="NZ_WNXD01000002.1"/>
</dbReference>
<organism evidence="2 3">
    <name type="scientific">Pedobacter planticolens</name>
    <dbReference type="NCBI Taxonomy" id="2679964"/>
    <lineage>
        <taxon>Bacteria</taxon>
        <taxon>Pseudomonadati</taxon>
        <taxon>Bacteroidota</taxon>
        <taxon>Sphingobacteriia</taxon>
        <taxon>Sphingobacteriales</taxon>
        <taxon>Sphingobacteriaceae</taxon>
        <taxon>Pedobacter</taxon>
    </lineage>
</organism>
<dbReference type="Proteomes" id="UP000601055">
    <property type="component" value="Unassembled WGS sequence"/>
</dbReference>
<dbReference type="EMBL" id="WNXD01000002">
    <property type="protein sequence ID" value="MBB2145757.1"/>
    <property type="molecule type" value="Genomic_DNA"/>
</dbReference>
<keyword evidence="1" id="KW-0812">Transmembrane</keyword>
<keyword evidence="1" id="KW-1133">Transmembrane helix</keyword>
<evidence type="ECO:0000313" key="2">
    <source>
        <dbReference type="EMBL" id="MBB2145757.1"/>
    </source>
</evidence>
<proteinExistence type="predicted"/>
<feature type="transmembrane region" description="Helical" evidence="1">
    <location>
        <begin position="37"/>
        <end position="60"/>
    </location>
</feature>
<keyword evidence="3" id="KW-1185">Reference proteome</keyword>
<reference evidence="2" key="1">
    <citation type="submission" date="2019-11" db="EMBL/GenBank/DDBJ databases">
        <title>Description of Pedobacter sp. LMG 31464T.</title>
        <authorList>
            <person name="Carlier A."/>
            <person name="Qi S."/>
            <person name="Vandamme P."/>
        </authorList>
    </citation>
    <scope>NUCLEOTIDE SEQUENCE</scope>
    <source>
        <strain evidence="2">LMG 31464</strain>
    </source>
</reference>
<name>A0A923DXC8_9SPHI</name>
<gene>
    <name evidence="2" type="ORF">GM921_09685</name>
</gene>
<keyword evidence="1" id="KW-0472">Membrane</keyword>